<accession>A0A0P0Z0U5</accession>
<proteinExistence type="predicted"/>
<organism evidence="4">
    <name type="scientific">Aureimonas frigidaquae</name>
    <dbReference type="NCBI Taxonomy" id="424757"/>
    <lineage>
        <taxon>Bacteria</taxon>
        <taxon>Pseudomonadati</taxon>
        <taxon>Pseudomonadota</taxon>
        <taxon>Alphaproteobacteria</taxon>
        <taxon>Hyphomicrobiales</taxon>
        <taxon>Aurantimonadaceae</taxon>
        <taxon>Aureimonas</taxon>
    </lineage>
</organism>
<dbReference type="InterPro" id="IPR011006">
    <property type="entry name" value="CheY-like_superfamily"/>
</dbReference>
<dbReference type="InterPro" id="IPR050595">
    <property type="entry name" value="Bact_response_regulator"/>
</dbReference>
<dbReference type="Pfam" id="PF00072">
    <property type="entry name" value="Response_reg"/>
    <property type="match status" value="1"/>
</dbReference>
<dbReference type="InterPro" id="IPR001789">
    <property type="entry name" value="Sig_transdc_resp-reg_receiver"/>
</dbReference>
<dbReference type="SUPFAM" id="SSF52172">
    <property type="entry name" value="CheY-like"/>
    <property type="match status" value="1"/>
</dbReference>
<dbReference type="EMBL" id="LC066375">
    <property type="protein sequence ID" value="BAT27540.1"/>
    <property type="molecule type" value="Genomic_DNA"/>
</dbReference>
<evidence type="ECO:0000256" key="2">
    <source>
        <dbReference type="PROSITE-ProRule" id="PRU00169"/>
    </source>
</evidence>
<dbReference type="AlphaFoldDB" id="A0A0P0Z0U5"/>
<dbReference type="OrthoDB" id="582170at2"/>
<name>A0A0P0Z0U5_9HYPH</name>
<dbReference type="PROSITE" id="PS50110">
    <property type="entry name" value="RESPONSE_REGULATORY"/>
    <property type="match status" value="1"/>
</dbReference>
<feature type="domain" description="Response regulatory" evidence="3">
    <location>
        <begin position="7"/>
        <end position="121"/>
    </location>
</feature>
<evidence type="ECO:0000256" key="1">
    <source>
        <dbReference type="ARBA" id="ARBA00022553"/>
    </source>
</evidence>
<protein>
    <submittedName>
        <fullName evidence="4">Two component response regulator</fullName>
    </submittedName>
</protein>
<dbReference type="PANTHER" id="PTHR44591:SF24">
    <property type="entry name" value="PROTEIN-GLUTAMATE METHYLESTERASE_PROTEIN-GLUTAMINE GLUTAMINASE 1"/>
    <property type="match status" value="1"/>
</dbReference>
<dbReference type="Gene3D" id="3.40.50.2300">
    <property type="match status" value="1"/>
</dbReference>
<dbReference type="PANTHER" id="PTHR44591">
    <property type="entry name" value="STRESS RESPONSE REGULATOR PROTEIN 1"/>
    <property type="match status" value="1"/>
</dbReference>
<reference evidence="4" key="1">
    <citation type="journal article" date="2015" name="Proc. Natl. Acad. Sci. U.S.A.">
        <title>Bacterial clade with the ribosomal RNA operon on a small plasmid rather than the chromosome.</title>
        <authorList>
            <person name="Anda M."/>
            <person name="Ohtsubo Y."/>
            <person name="Okubo T."/>
            <person name="Sugawara M."/>
            <person name="Nagata Y."/>
            <person name="Tsuda M."/>
            <person name="Minamisawa K."/>
            <person name="Mitsui H."/>
        </authorList>
    </citation>
    <scope>NUCLEOTIDE SEQUENCE</scope>
    <source>
        <strain evidence="4">JCM 14755</strain>
    </source>
</reference>
<dbReference type="SMART" id="SM00448">
    <property type="entry name" value="REC"/>
    <property type="match status" value="1"/>
</dbReference>
<feature type="modified residue" description="4-aspartylphosphate" evidence="2">
    <location>
        <position position="57"/>
    </location>
</feature>
<dbReference type="RefSeq" id="WP_062226599.1">
    <property type="nucleotide sequence ID" value="NZ_BBWR01000003.1"/>
</dbReference>
<keyword evidence="1 2" id="KW-0597">Phosphoprotein</keyword>
<dbReference type="GO" id="GO:0000160">
    <property type="term" value="P:phosphorelay signal transduction system"/>
    <property type="evidence" value="ECO:0007669"/>
    <property type="project" value="InterPro"/>
</dbReference>
<sequence>MSDVCHRIMIVEDEFLIAMDLEDILSDAGYDVVGVAADCEAAMAMARSGKVDAAIMDVNLAHGSCGVETARRLRGELGVPSLFVSAQITDKLRQTAADARPIGFVTKPYMPDQIVAALGAA</sequence>
<evidence type="ECO:0000259" key="3">
    <source>
        <dbReference type="PROSITE" id="PS50110"/>
    </source>
</evidence>
<evidence type="ECO:0000313" key="4">
    <source>
        <dbReference type="EMBL" id="BAT27540.1"/>
    </source>
</evidence>